<dbReference type="Pfam" id="PF00534">
    <property type="entry name" value="Glycos_transf_1"/>
    <property type="match status" value="1"/>
</dbReference>
<feature type="domain" description="Glycosyl transferase family 1" evidence="1">
    <location>
        <begin position="199"/>
        <end position="358"/>
    </location>
</feature>
<feature type="domain" description="Glycosyltransferase subfamily 4-like N-terminal" evidence="2">
    <location>
        <begin position="16"/>
        <end position="178"/>
    </location>
</feature>
<accession>A0A850H8R9</accession>
<dbReference type="Pfam" id="PF13579">
    <property type="entry name" value="Glyco_trans_4_4"/>
    <property type="match status" value="1"/>
</dbReference>
<gene>
    <name evidence="3" type="ORF">HUO12_00400</name>
</gene>
<evidence type="ECO:0000259" key="2">
    <source>
        <dbReference type="Pfam" id="PF13579"/>
    </source>
</evidence>
<evidence type="ECO:0000259" key="1">
    <source>
        <dbReference type="Pfam" id="PF00534"/>
    </source>
</evidence>
<keyword evidence="3" id="KW-0808">Transferase</keyword>
<dbReference type="Proteomes" id="UP000546031">
    <property type="component" value="Unassembled WGS sequence"/>
</dbReference>
<dbReference type="EMBL" id="JABWTA010000001">
    <property type="protein sequence ID" value="NVE93351.1"/>
    <property type="molecule type" value="Genomic_DNA"/>
</dbReference>
<reference evidence="3 4" key="1">
    <citation type="submission" date="2020-06" db="EMBL/GenBank/DDBJ databases">
        <title>Altererythrobacter lutimaris sp. nov., a marine bacterium isolated from a tidal flat.</title>
        <authorList>
            <person name="Kim D."/>
            <person name="Yoo Y."/>
            <person name="Kim J.-J."/>
        </authorList>
    </citation>
    <scope>NUCLEOTIDE SEQUENCE [LARGE SCALE GENOMIC DNA]</scope>
    <source>
        <strain evidence="3 4">JGD-16</strain>
    </source>
</reference>
<dbReference type="SUPFAM" id="SSF53756">
    <property type="entry name" value="UDP-Glycosyltransferase/glycogen phosphorylase"/>
    <property type="match status" value="1"/>
</dbReference>
<protein>
    <submittedName>
        <fullName evidence="3">Glycosyltransferase family 4 protein</fullName>
    </submittedName>
</protein>
<dbReference type="InterPro" id="IPR001296">
    <property type="entry name" value="Glyco_trans_1"/>
</dbReference>
<proteinExistence type="predicted"/>
<dbReference type="InterPro" id="IPR028098">
    <property type="entry name" value="Glyco_trans_4-like_N"/>
</dbReference>
<dbReference type="RefSeq" id="WP_176271724.1">
    <property type="nucleotide sequence ID" value="NZ_JABWTA010000001.1"/>
</dbReference>
<dbReference type="PANTHER" id="PTHR45947">
    <property type="entry name" value="SULFOQUINOVOSYL TRANSFERASE SQD2"/>
    <property type="match status" value="1"/>
</dbReference>
<evidence type="ECO:0000313" key="3">
    <source>
        <dbReference type="EMBL" id="NVE93351.1"/>
    </source>
</evidence>
<dbReference type="AlphaFoldDB" id="A0A850H8R9"/>
<dbReference type="GO" id="GO:0016757">
    <property type="term" value="F:glycosyltransferase activity"/>
    <property type="evidence" value="ECO:0007669"/>
    <property type="project" value="InterPro"/>
</dbReference>
<dbReference type="Gene3D" id="3.40.50.2000">
    <property type="entry name" value="Glycogen Phosphorylase B"/>
    <property type="match status" value="2"/>
</dbReference>
<dbReference type="InterPro" id="IPR050194">
    <property type="entry name" value="Glycosyltransferase_grp1"/>
</dbReference>
<sequence>MRILLVAPQPFFIERGTPIAVRYLAESLGAMGHEVDLLTTHLGEDVEMPGVTIHRASKASFIKSLPIGFSPAKLMVDGAIGAAMVKMVREKRYDVIHAVEESVFLALPLCRGKGPRLVYDMDSVLSDQLIEKFSKLRFLGTAMEAFERRAVRSADLVLPVCEAIADRARGWGAKAVQVLPDIAPDMAASDLAGAHVPSIRESETRPLALYVGNLDHYQGIDLLLDSLAQLSSDQRPDMAIIGGNEESINAYSSQAKSLGLANDVRFLGPRPLSDLMHYLAQADILCSPRIKGINTPMKVYAYMASGVPIVATDILSHTQVLDNSTAYLGDVTPDGYAKALLNALNAGAERESIGRAAASRAKQEYGIDRFRQRLSQAYELLEQANNENDERVA</sequence>
<dbReference type="PANTHER" id="PTHR45947:SF3">
    <property type="entry name" value="SULFOQUINOVOSYL TRANSFERASE SQD2"/>
    <property type="match status" value="1"/>
</dbReference>
<comment type="caution">
    <text evidence="3">The sequence shown here is derived from an EMBL/GenBank/DDBJ whole genome shotgun (WGS) entry which is preliminary data.</text>
</comment>
<organism evidence="3 4">
    <name type="scientific">Altererythrobacter lutimaris</name>
    <dbReference type="NCBI Taxonomy" id="2743979"/>
    <lineage>
        <taxon>Bacteria</taxon>
        <taxon>Pseudomonadati</taxon>
        <taxon>Pseudomonadota</taxon>
        <taxon>Alphaproteobacteria</taxon>
        <taxon>Sphingomonadales</taxon>
        <taxon>Erythrobacteraceae</taxon>
        <taxon>Altererythrobacter</taxon>
    </lineage>
</organism>
<evidence type="ECO:0000313" key="4">
    <source>
        <dbReference type="Proteomes" id="UP000546031"/>
    </source>
</evidence>
<keyword evidence="4" id="KW-1185">Reference proteome</keyword>
<dbReference type="CDD" id="cd03801">
    <property type="entry name" value="GT4_PimA-like"/>
    <property type="match status" value="1"/>
</dbReference>
<name>A0A850H8R9_9SPHN</name>